<evidence type="ECO:0000313" key="4">
    <source>
        <dbReference type="Proteomes" id="UP000250347"/>
    </source>
</evidence>
<evidence type="ECO:0000313" key="3">
    <source>
        <dbReference type="EMBL" id="RAU98491.1"/>
    </source>
</evidence>
<comment type="caution">
    <text evidence="3">The sequence shown here is derived from an EMBL/GenBank/DDBJ whole genome shotgun (WGS) entry which is preliminary data.</text>
</comment>
<organism evidence="3 4">
    <name type="scientific">Mycobacterium colombiense</name>
    <dbReference type="NCBI Taxonomy" id="339268"/>
    <lineage>
        <taxon>Bacteria</taxon>
        <taxon>Bacillati</taxon>
        <taxon>Actinomycetota</taxon>
        <taxon>Actinomycetes</taxon>
        <taxon>Mycobacteriales</taxon>
        <taxon>Mycobacteriaceae</taxon>
        <taxon>Mycobacterium</taxon>
        <taxon>Mycobacterium avium complex (MAC)</taxon>
    </lineage>
</organism>
<feature type="transmembrane region" description="Helical" evidence="2">
    <location>
        <begin position="37"/>
        <end position="58"/>
    </location>
</feature>
<name>A0A329KWU8_9MYCO</name>
<feature type="region of interest" description="Disordered" evidence="1">
    <location>
        <begin position="1"/>
        <end position="29"/>
    </location>
</feature>
<gene>
    <name evidence="3" type="ORF">DQP58_05130</name>
</gene>
<reference evidence="3 4" key="1">
    <citation type="submission" date="2018-06" db="EMBL/GenBank/DDBJ databases">
        <title>NTM in soil in Japan.</title>
        <authorList>
            <person name="Ohya K."/>
        </authorList>
    </citation>
    <scope>NUCLEOTIDE SEQUENCE [LARGE SCALE GENOMIC DNA]</scope>
    <source>
        <strain evidence="3 4">GF76</strain>
    </source>
</reference>
<protein>
    <submittedName>
        <fullName evidence="3">Uncharacterized protein</fullName>
    </submittedName>
</protein>
<dbReference type="EMBL" id="QMEU01000008">
    <property type="protein sequence ID" value="RAU98491.1"/>
    <property type="molecule type" value="Genomic_DNA"/>
</dbReference>
<keyword evidence="2" id="KW-1133">Transmembrane helix</keyword>
<dbReference type="AlphaFoldDB" id="A0A329KWU8"/>
<sequence>MVGDLPSGHREGQAAQPGAGSWPPPHFPQPLSRPRPWLAIALIATAAVAVAALVVPLMRPSASHSSATTTAARTDTPAETDAAQQRLCDTYKLAARAAQVDTNGSDKAFARIALTNSALLLVNVSNDPALDEQHRSAAQALATAHLTDTAKSSDGVATESEFQEAVADVNAKDAAMKKVYGGG</sequence>
<evidence type="ECO:0000256" key="2">
    <source>
        <dbReference type="SAM" id="Phobius"/>
    </source>
</evidence>
<keyword evidence="2" id="KW-0812">Transmembrane</keyword>
<proteinExistence type="predicted"/>
<dbReference type="Proteomes" id="UP000250347">
    <property type="component" value="Unassembled WGS sequence"/>
</dbReference>
<keyword evidence="2" id="KW-0472">Membrane</keyword>
<evidence type="ECO:0000256" key="1">
    <source>
        <dbReference type="SAM" id="MobiDB-lite"/>
    </source>
</evidence>
<accession>A0A329KWU8</accession>